<dbReference type="OrthoDB" id="3270296at2759"/>
<proteinExistence type="predicted"/>
<dbReference type="Proteomes" id="UP000054279">
    <property type="component" value="Unassembled WGS sequence"/>
</dbReference>
<evidence type="ECO:0000313" key="2">
    <source>
        <dbReference type="Proteomes" id="UP000054279"/>
    </source>
</evidence>
<dbReference type="EMBL" id="KN837207">
    <property type="protein sequence ID" value="KIJ33876.1"/>
    <property type="molecule type" value="Genomic_DNA"/>
</dbReference>
<accession>A0A0C9V9C6</accession>
<dbReference type="Gene3D" id="3.80.10.10">
    <property type="entry name" value="Ribonuclease Inhibitor"/>
    <property type="match status" value="1"/>
</dbReference>
<dbReference type="InterPro" id="IPR032675">
    <property type="entry name" value="LRR_dom_sf"/>
</dbReference>
<dbReference type="AlphaFoldDB" id="A0A0C9V9C6"/>
<sequence length="467" mass="52678">MNESTLLALAVTCHQLHDHIIPDHLEFRYIRCDLQRIHLWEALQQIPAQTSRIRGLYVVPEANLYWLGPRKSIVTPGSVVRRLQNFDSIITFPTIEMYLKAFTALASAIRVMRGLEIFQYQVAVKAPMELLFAALNDSCPKLQDVQIGYTALESHEHTASLWQLHNLTSFSFYIDKPQNFTPPYTNALSDLIIHGCPLLQELHLETSGWGSELVACRLIQEGNWQHLYRLTVGRTIALFPLATPEGVQITTMSAFLKRHTNLQSLALLHENSLLPGSIPLDALPNLHTLVFRGTHNRSILSTVVPIEVAQHLVDISCDITEGCVSHISQMPRLRSCALETGGPFLGKFVRAAPQLQRLFLETHDVHGRTDLEIVDILTPYIKELQTLTALTDLMGFLFYVDISSSDCRPLLEEIAAVPNLQYVQVTDKDEVKIIGLERYPDGKYKGYHDTSESLFQGWSGMFRGITS</sequence>
<evidence type="ECO:0000313" key="1">
    <source>
        <dbReference type="EMBL" id="KIJ33876.1"/>
    </source>
</evidence>
<name>A0A0C9V9C6_SPHS4</name>
<dbReference type="HOGENOM" id="CLU_585487_0_0_1"/>
<keyword evidence="2" id="KW-1185">Reference proteome</keyword>
<protein>
    <recommendedName>
        <fullName evidence="3">F-box domain-containing protein</fullName>
    </recommendedName>
</protein>
<reference evidence="1 2" key="1">
    <citation type="submission" date="2014-06" db="EMBL/GenBank/DDBJ databases">
        <title>Evolutionary Origins and Diversification of the Mycorrhizal Mutualists.</title>
        <authorList>
            <consortium name="DOE Joint Genome Institute"/>
            <consortium name="Mycorrhizal Genomics Consortium"/>
            <person name="Kohler A."/>
            <person name="Kuo A."/>
            <person name="Nagy L.G."/>
            <person name="Floudas D."/>
            <person name="Copeland A."/>
            <person name="Barry K.W."/>
            <person name="Cichocki N."/>
            <person name="Veneault-Fourrey C."/>
            <person name="LaButti K."/>
            <person name="Lindquist E.A."/>
            <person name="Lipzen A."/>
            <person name="Lundell T."/>
            <person name="Morin E."/>
            <person name="Murat C."/>
            <person name="Riley R."/>
            <person name="Ohm R."/>
            <person name="Sun H."/>
            <person name="Tunlid A."/>
            <person name="Henrissat B."/>
            <person name="Grigoriev I.V."/>
            <person name="Hibbett D.S."/>
            <person name="Martin F."/>
        </authorList>
    </citation>
    <scope>NUCLEOTIDE SEQUENCE [LARGE SCALE GENOMIC DNA]</scope>
    <source>
        <strain evidence="1 2">SS14</strain>
    </source>
</reference>
<gene>
    <name evidence="1" type="ORF">M422DRAFT_264169</name>
</gene>
<organism evidence="1 2">
    <name type="scientific">Sphaerobolus stellatus (strain SS14)</name>
    <dbReference type="NCBI Taxonomy" id="990650"/>
    <lineage>
        <taxon>Eukaryota</taxon>
        <taxon>Fungi</taxon>
        <taxon>Dikarya</taxon>
        <taxon>Basidiomycota</taxon>
        <taxon>Agaricomycotina</taxon>
        <taxon>Agaricomycetes</taxon>
        <taxon>Phallomycetidae</taxon>
        <taxon>Geastrales</taxon>
        <taxon>Sphaerobolaceae</taxon>
        <taxon>Sphaerobolus</taxon>
    </lineage>
</organism>
<evidence type="ECO:0008006" key="3">
    <source>
        <dbReference type="Google" id="ProtNLM"/>
    </source>
</evidence>
<dbReference type="SUPFAM" id="SSF52047">
    <property type="entry name" value="RNI-like"/>
    <property type="match status" value="1"/>
</dbReference>